<dbReference type="PANTHER" id="PTHR45784:SF3">
    <property type="entry name" value="C-TYPE LECTIN DOMAIN FAMILY 4 MEMBER K-LIKE-RELATED"/>
    <property type="match status" value="1"/>
</dbReference>
<sequence>MALNMHTMIQVLFLVLCSGILLFSLPANHLRRFTLPGPRRNWSEARDNCIGEGGSLLSLNDEEDVTMIYRFIKSFENTSDNFRVWLYLKQNYPYSPTWSNGDNFIFNKSTTEKQRKQHCEAIQNGTWKSFNCSEKKAFMCQKGNNYSLVAIEKNWCQAMEHCRKHFTDLASINDTQQNEELRNRSQGKSFWIGFQYDEFQWMDNSCSTFSFVEEFKTECFVVNVEGRWSSVSCWNNDSAICYKGKAKIRLIKEPKTWEEALNYCTAKHSRFLWIEDQEDQYAVAQWLNFTYTDPNPLWIGLKQSSVFGFWIWSDRIVNYNNWENGQQPEMPLSNQCGVINAKTHTWSDENCWSQLPFLCEEDIICRKRKNENQMFRHHAISKDWGQYDVNNLQQQENKVPVVIAPLNNVSKNEWSIAEDA</sequence>
<dbReference type="InterPro" id="IPR016187">
    <property type="entry name" value="CTDL_fold"/>
</dbReference>
<dbReference type="EMBL" id="JAHRIQ010083116">
    <property type="protein sequence ID" value="MEQ2248522.1"/>
    <property type="molecule type" value="Genomic_DNA"/>
</dbReference>
<dbReference type="Gene3D" id="3.10.100.10">
    <property type="entry name" value="Mannose-Binding Protein A, subunit A"/>
    <property type="match status" value="3"/>
</dbReference>
<feature type="domain" description="C-type lectin" evidence="2">
    <location>
        <begin position="237"/>
        <end position="360"/>
    </location>
</feature>
<proteinExistence type="predicted"/>
<keyword evidence="1" id="KW-1015">Disulfide bond</keyword>
<dbReference type="CDD" id="cd00037">
    <property type="entry name" value="CLECT"/>
    <property type="match status" value="2"/>
</dbReference>
<reference evidence="3 4" key="1">
    <citation type="submission" date="2021-06" db="EMBL/GenBank/DDBJ databases">
        <authorList>
            <person name="Palmer J.M."/>
        </authorList>
    </citation>
    <scope>NUCLEOTIDE SEQUENCE [LARGE SCALE GENOMIC DNA]</scope>
    <source>
        <strain evidence="4">if_2019</strain>
        <tissue evidence="3">Muscle</tissue>
    </source>
</reference>
<evidence type="ECO:0000259" key="2">
    <source>
        <dbReference type="PROSITE" id="PS50041"/>
    </source>
</evidence>
<dbReference type="PROSITE" id="PS50041">
    <property type="entry name" value="C_TYPE_LECTIN_2"/>
    <property type="match status" value="3"/>
</dbReference>
<keyword evidence="4" id="KW-1185">Reference proteome</keyword>
<dbReference type="InterPro" id="IPR001304">
    <property type="entry name" value="C-type_lectin-like"/>
</dbReference>
<evidence type="ECO:0000313" key="3">
    <source>
        <dbReference type="EMBL" id="MEQ2248522.1"/>
    </source>
</evidence>
<dbReference type="InterPro" id="IPR018378">
    <property type="entry name" value="C-type_lectin_CS"/>
</dbReference>
<feature type="domain" description="C-type lectin" evidence="2">
    <location>
        <begin position="39"/>
        <end position="141"/>
    </location>
</feature>
<evidence type="ECO:0000313" key="4">
    <source>
        <dbReference type="Proteomes" id="UP001482620"/>
    </source>
</evidence>
<dbReference type="SUPFAM" id="SSF56436">
    <property type="entry name" value="C-type lectin-like"/>
    <property type="match status" value="3"/>
</dbReference>
<gene>
    <name evidence="3" type="ORF">ILYODFUR_019897</name>
</gene>
<evidence type="ECO:0000256" key="1">
    <source>
        <dbReference type="ARBA" id="ARBA00023157"/>
    </source>
</evidence>
<comment type="caution">
    <text evidence="3">The sequence shown here is derived from an EMBL/GenBank/DDBJ whole genome shotgun (WGS) entry which is preliminary data.</text>
</comment>
<dbReference type="Proteomes" id="UP001482620">
    <property type="component" value="Unassembled WGS sequence"/>
</dbReference>
<feature type="domain" description="C-type lectin" evidence="2">
    <location>
        <begin position="141"/>
        <end position="242"/>
    </location>
</feature>
<dbReference type="InterPro" id="IPR016186">
    <property type="entry name" value="C-type_lectin-like/link_sf"/>
</dbReference>
<dbReference type="PANTHER" id="PTHR45784">
    <property type="entry name" value="C-TYPE LECTIN DOMAIN FAMILY 20 MEMBER A-RELATED"/>
    <property type="match status" value="1"/>
</dbReference>
<accession>A0ABV0UTI2</accession>
<name>A0ABV0UTI2_9TELE</name>
<dbReference type="PROSITE" id="PS00615">
    <property type="entry name" value="C_TYPE_LECTIN_1"/>
    <property type="match status" value="1"/>
</dbReference>
<dbReference type="SMART" id="SM00034">
    <property type="entry name" value="CLECT"/>
    <property type="match status" value="3"/>
</dbReference>
<protein>
    <recommendedName>
        <fullName evidence="2">C-type lectin domain-containing protein</fullName>
    </recommendedName>
</protein>
<dbReference type="Pfam" id="PF00059">
    <property type="entry name" value="Lectin_C"/>
    <property type="match status" value="3"/>
</dbReference>
<organism evidence="3 4">
    <name type="scientific">Ilyodon furcidens</name>
    <name type="common">goldbreast splitfin</name>
    <dbReference type="NCBI Taxonomy" id="33524"/>
    <lineage>
        <taxon>Eukaryota</taxon>
        <taxon>Metazoa</taxon>
        <taxon>Chordata</taxon>
        <taxon>Craniata</taxon>
        <taxon>Vertebrata</taxon>
        <taxon>Euteleostomi</taxon>
        <taxon>Actinopterygii</taxon>
        <taxon>Neopterygii</taxon>
        <taxon>Teleostei</taxon>
        <taxon>Neoteleostei</taxon>
        <taxon>Acanthomorphata</taxon>
        <taxon>Ovalentaria</taxon>
        <taxon>Atherinomorphae</taxon>
        <taxon>Cyprinodontiformes</taxon>
        <taxon>Goodeidae</taxon>
        <taxon>Ilyodon</taxon>
    </lineage>
</organism>